<keyword evidence="3" id="KW-0233">DNA recombination</keyword>
<evidence type="ECO:0000256" key="3">
    <source>
        <dbReference type="ARBA" id="ARBA00023172"/>
    </source>
</evidence>
<protein>
    <submittedName>
        <fullName evidence="5">Tyrosine-type recombinase/integrase</fullName>
    </submittedName>
</protein>
<dbReference type="EMBL" id="WVHS01000001">
    <property type="protein sequence ID" value="MXV14169.1"/>
    <property type="molecule type" value="Genomic_DNA"/>
</dbReference>
<dbReference type="Gene3D" id="1.10.443.10">
    <property type="entry name" value="Intergrase catalytic core"/>
    <property type="match status" value="1"/>
</dbReference>
<gene>
    <name evidence="5" type="ORF">GS398_02565</name>
</gene>
<dbReference type="SUPFAM" id="SSF56349">
    <property type="entry name" value="DNA breaking-rejoining enzymes"/>
    <property type="match status" value="1"/>
</dbReference>
<keyword evidence="6" id="KW-1185">Reference proteome</keyword>
<keyword evidence="2" id="KW-0238">DNA-binding</keyword>
<comment type="caution">
    <text evidence="5">The sequence shown here is derived from an EMBL/GenBank/DDBJ whole genome shotgun (WGS) entry which is preliminary data.</text>
</comment>
<comment type="similarity">
    <text evidence="1">Belongs to the 'phage' integrase family.</text>
</comment>
<evidence type="ECO:0000313" key="5">
    <source>
        <dbReference type="EMBL" id="MXV14169.1"/>
    </source>
</evidence>
<dbReference type="RefSeq" id="WP_160905162.1">
    <property type="nucleotide sequence ID" value="NZ_WVHS01000001.1"/>
</dbReference>
<organism evidence="5 6">
    <name type="scientific">Hufsiella ginkgonis</name>
    <dbReference type="NCBI Taxonomy" id="2695274"/>
    <lineage>
        <taxon>Bacteria</taxon>
        <taxon>Pseudomonadati</taxon>
        <taxon>Bacteroidota</taxon>
        <taxon>Sphingobacteriia</taxon>
        <taxon>Sphingobacteriales</taxon>
        <taxon>Sphingobacteriaceae</taxon>
        <taxon>Hufsiella</taxon>
    </lineage>
</organism>
<dbReference type="InterPro" id="IPR050090">
    <property type="entry name" value="Tyrosine_recombinase_XerCD"/>
</dbReference>
<dbReference type="InterPro" id="IPR002104">
    <property type="entry name" value="Integrase_catalytic"/>
</dbReference>
<evidence type="ECO:0000259" key="4">
    <source>
        <dbReference type="PROSITE" id="PS51898"/>
    </source>
</evidence>
<name>A0A7K1XTT7_9SPHI</name>
<dbReference type="PANTHER" id="PTHR30349:SF41">
    <property type="entry name" value="INTEGRASE_RECOMBINASE PROTEIN MJ0367-RELATED"/>
    <property type="match status" value="1"/>
</dbReference>
<reference evidence="5 6" key="1">
    <citation type="submission" date="2019-11" db="EMBL/GenBank/DDBJ databases">
        <title>Pedobacter sp. HMF7056 Genome sequencing and assembly.</title>
        <authorList>
            <person name="Kang H."/>
            <person name="Kim H."/>
            <person name="Joh K."/>
        </authorList>
    </citation>
    <scope>NUCLEOTIDE SEQUENCE [LARGE SCALE GENOMIC DNA]</scope>
    <source>
        <strain evidence="5 6">HMF7056</strain>
    </source>
</reference>
<dbReference type="InterPro" id="IPR013762">
    <property type="entry name" value="Integrase-like_cat_sf"/>
</dbReference>
<feature type="domain" description="Tyr recombinase" evidence="4">
    <location>
        <begin position="1"/>
        <end position="80"/>
    </location>
</feature>
<accession>A0A7K1XTT7</accession>
<dbReference type="InterPro" id="IPR011010">
    <property type="entry name" value="DNA_brk_join_enz"/>
</dbReference>
<dbReference type="GO" id="GO:0006310">
    <property type="term" value="P:DNA recombination"/>
    <property type="evidence" value="ECO:0007669"/>
    <property type="project" value="UniProtKB-KW"/>
</dbReference>
<dbReference type="PROSITE" id="PS51898">
    <property type="entry name" value="TYR_RECOMBINASE"/>
    <property type="match status" value="1"/>
</dbReference>
<proteinExistence type="inferred from homology"/>
<dbReference type="GO" id="GO:0003677">
    <property type="term" value="F:DNA binding"/>
    <property type="evidence" value="ECO:0007669"/>
    <property type="project" value="UniProtKB-KW"/>
</dbReference>
<dbReference type="Pfam" id="PF00589">
    <property type="entry name" value="Phage_integrase"/>
    <property type="match status" value="1"/>
</dbReference>
<sequence>MLNTTGNRMSGQGYQRVLSALLFRAGLPQGITLHHLRHSIATHLLASGVSMEMLREFLGHSRLETTQIYAGITRQQVLTL</sequence>
<evidence type="ECO:0000256" key="2">
    <source>
        <dbReference type="ARBA" id="ARBA00023125"/>
    </source>
</evidence>
<dbReference type="GO" id="GO:0015074">
    <property type="term" value="P:DNA integration"/>
    <property type="evidence" value="ECO:0007669"/>
    <property type="project" value="InterPro"/>
</dbReference>
<dbReference type="PANTHER" id="PTHR30349">
    <property type="entry name" value="PHAGE INTEGRASE-RELATED"/>
    <property type="match status" value="1"/>
</dbReference>
<evidence type="ECO:0000256" key="1">
    <source>
        <dbReference type="ARBA" id="ARBA00008857"/>
    </source>
</evidence>
<dbReference type="Proteomes" id="UP000451233">
    <property type="component" value="Unassembled WGS sequence"/>
</dbReference>
<evidence type="ECO:0000313" key="6">
    <source>
        <dbReference type="Proteomes" id="UP000451233"/>
    </source>
</evidence>
<dbReference type="AlphaFoldDB" id="A0A7K1XTT7"/>